<feature type="region of interest" description="Disordered" evidence="1">
    <location>
        <begin position="65"/>
        <end position="137"/>
    </location>
</feature>
<reference evidence="2" key="1">
    <citation type="submission" date="2023-04" db="EMBL/GenBank/DDBJ databases">
        <title>Aspergillus oryzae NBRC 4228.</title>
        <authorList>
            <person name="Ichikawa N."/>
            <person name="Sato H."/>
            <person name="Tonouchi N."/>
        </authorList>
    </citation>
    <scope>NUCLEOTIDE SEQUENCE</scope>
    <source>
        <strain evidence="2">NBRC 4228</strain>
    </source>
</reference>
<name>A0AAN4YFN3_ASPOZ</name>
<evidence type="ECO:0000313" key="3">
    <source>
        <dbReference type="Proteomes" id="UP001165205"/>
    </source>
</evidence>
<dbReference type="EMBL" id="BSYA01000036">
    <property type="protein sequence ID" value="GMG27552.1"/>
    <property type="molecule type" value="Genomic_DNA"/>
</dbReference>
<organism evidence="2 3">
    <name type="scientific">Aspergillus oryzae</name>
    <name type="common">Yellow koji mold</name>
    <dbReference type="NCBI Taxonomy" id="5062"/>
    <lineage>
        <taxon>Eukaryota</taxon>
        <taxon>Fungi</taxon>
        <taxon>Dikarya</taxon>
        <taxon>Ascomycota</taxon>
        <taxon>Pezizomycotina</taxon>
        <taxon>Eurotiomycetes</taxon>
        <taxon>Eurotiomycetidae</taxon>
        <taxon>Eurotiales</taxon>
        <taxon>Aspergillaceae</taxon>
        <taxon>Aspergillus</taxon>
        <taxon>Aspergillus subgen. Circumdati</taxon>
    </lineage>
</organism>
<evidence type="ECO:0000256" key="1">
    <source>
        <dbReference type="SAM" id="MobiDB-lite"/>
    </source>
</evidence>
<evidence type="ECO:0000313" key="2">
    <source>
        <dbReference type="EMBL" id="GMG27552.1"/>
    </source>
</evidence>
<proteinExistence type="predicted"/>
<sequence>MGYLSIISSILSIPSLELRTRPLNPSTPVSSQTSDSVDIPVIGTVFNPILTYYTNVDLDTLALSLTPTSSTPAPPSATPASSAEQSSIALGKRPAKNPPSDSKHKKKKKRSSAIFAPKDDRPSSPDWPSQLQEDNNL</sequence>
<feature type="compositionally biased region" description="Polar residues" evidence="1">
    <location>
        <begin position="126"/>
        <end position="137"/>
    </location>
</feature>
<accession>A0AAN4YFN3</accession>
<dbReference type="AlphaFoldDB" id="A0AAN4YFN3"/>
<dbReference type="Proteomes" id="UP001165205">
    <property type="component" value="Unassembled WGS sequence"/>
</dbReference>
<gene>
    <name evidence="2" type="ORF">Aory04_000415700</name>
</gene>
<comment type="caution">
    <text evidence="2">The sequence shown here is derived from an EMBL/GenBank/DDBJ whole genome shotgun (WGS) entry which is preliminary data.</text>
</comment>
<protein>
    <submittedName>
        <fullName evidence="2">Unnamed protein product</fullName>
    </submittedName>
</protein>